<feature type="domain" description="F-box" evidence="2">
    <location>
        <begin position="83"/>
        <end position="136"/>
    </location>
</feature>
<comment type="caution">
    <text evidence="3">The sequence shown here is derived from an EMBL/GenBank/DDBJ whole genome shotgun (WGS) entry which is preliminary data.</text>
</comment>
<dbReference type="Gene3D" id="1.20.1280.50">
    <property type="match status" value="1"/>
</dbReference>
<reference evidence="3" key="1">
    <citation type="submission" date="2022-06" db="EMBL/GenBank/DDBJ databases">
        <title>Genome Sequence of Candolleomyces eurysporus.</title>
        <authorList>
            <person name="Buettner E."/>
        </authorList>
    </citation>
    <scope>NUCLEOTIDE SEQUENCE</scope>
    <source>
        <strain evidence="3">VTCC 930004</strain>
    </source>
</reference>
<evidence type="ECO:0000313" key="4">
    <source>
        <dbReference type="Proteomes" id="UP001140091"/>
    </source>
</evidence>
<feature type="coiled-coil region" evidence="1">
    <location>
        <begin position="35"/>
        <end position="62"/>
    </location>
</feature>
<dbReference type="InterPro" id="IPR001810">
    <property type="entry name" value="F-box_dom"/>
</dbReference>
<evidence type="ECO:0000256" key="1">
    <source>
        <dbReference type="SAM" id="Coils"/>
    </source>
</evidence>
<dbReference type="Proteomes" id="UP001140091">
    <property type="component" value="Unassembled WGS sequence"/>
</dbReference>
<organism evidence="3 4">
    <name type="scientific">Candolleomyces eurysporus</name>
    <dbReference type="NCBI Taxonomy" id="2828524"/>
    <lineage>
        <taxon>Eukaryota</taxon>
        <taxon>Fungi</taxon>
        <taxon>Dikarya</taxon>
        <taxon>Basidiomycota</taxon>
        <taxon>Agaricomycotina</taxon>
        <taxon>Agaricomycetes</taxon>
        <taxon>Agaricomycetidae</taxon>
        <taxon>Agaricales</taxon>
        <taxon>Agaricineae</taxon>
        <taxon>Psathyrellaceae</taxon>
        <taxon>Candolleomyces</taxon>
    </lineage>
</organism>
<dbReference type="AlphaFoldDB" id="A0A9W8J3Z3"/>
<keyword evidence="1" id="KW-0175">Coiled coil</keyword>
<feature type="non-terminal residue" evidence="3">
    <location>
        <position position="611"/>
    </location>
</feature>
<keyword evidence="4" id="KW-1185">Reference proteome</keyword>
<evidence type="ECO:0000313" key="3">
    <source>
        <dbReference type="EMBL" id="KAJ2927797.1"/>
    </source>
</evidence>
<name>A0A9W8J3Z3_9AGAR</name>
<gene>
    <name evidence="3" type="ORF">H1R20_g9299</name>
</gene>
<accession>A0A9W8J3Z3</accession>
<dbReference type="OrthoDB" id="3063971at2759"/>
<proteinExistence type="predicted"/>
<dbReference type="Pfam" id="PF12937">
    <property type="entry name" value="F-box-like"/>
    <property type="match status" value="1"/>
</dbReference>
<protein>
    <recommendedName>
        <fullName evidence="2">F-box domain-containing protein</fullName>
    </recommendedName>
</protein>
<dbReference type="SUPFAM" id="SSF52047">
    <property type="entry name" value="RNI-like"/>
    <property type="match status" value="1"/>
</dbReference>
<sequence>MNTNGYLSNSPFHRLLGANDYPPSPSEGAQVKTLIQNYLNDLEALDLQISEAQLVLDQLNTEHREIDRVITTHQGLIHPVRLIPREILTQIFIHSLPSTHLPVISTSQVPLSLTQVCRIWRAVALSTPSLWASIHIPIPRGQTRLLHLAATRNRRRCLTWWLDGAKGRDPLSISLHWPRALQETYGTRQDFPRTIITYSHHIRELELDLPDDNLRFIINTEPQAWPALEKLTLRLPSLPGDVARGAGVANASIWRAPMLRRVVWESVDDSFFQLPVKYESLKEIVLAGSNNVRASFTNPLEFLVLFHLSPNVETLRLQLTDSEHRDTRISAEQMRLLDHQLTPDSPDQLVLPNLTTLDLADMLYQVDDLQSMLTAFRTPALATVKYSLVDHSPPVSATNPHPFRAFLSSQPGPILITSWTVSAKSMSITMIFECLRLMPLLKTLWVEDSRSLRDLGGGGNGRELFWTNDELLREVAPDDGLLQALLPTFHESQPSYTPAASTETRCPRLERLRLDRTRCSLDGIRDFVHTRLALCTSSQAAPFDVEASTPMNEGVSKLKHLRVGLLYPRPQSDIIRDPTQFSGDGELEADLRALGIDAMILFNDDGTDFRT</sequence>
<evidence type="ECO:0000259" key="2">
    <source>
        <dbReference type="Pfam" id="PF12937"/>
    </source>
</evidence>
<dbReference type="EMBL" id="JANBPK010000959">
    <property type="protein sequence ID" value="KAJ2927797.1"/>
    <property type="molecule type" value="Genomic_DNA"/>
</dbReference>